<reference evidence="7" key="1">
    <citation type="submission" date="2015-03" db="EMBL/GenBank/DDBJ databases">
        <title>A transcriptome of Araucaria cunninghamii, an australian fine timber species.</title>
        <authorList>
            <person name="Jing Yi C.J.Y."/>
            <person name="Yin San L.Y.S."/>
            <person name="Abdul Karim S.S."/>
            <person name="Wan Azmi N.N."/>
            <person name="Hercus R.R."/>
            <person name="Croft L.L."/>
        </authorList>
    </citation>
    <scope>NUCLEOTIDE SEQUENCE</scope>
    <source>
        <strain evidence="7">MI0301</strain>
        <tissue evidence="7">Leaf</tissue>
    </source>
</reference>
<dbReference type="PANTHER" id="PTHR11709">
    <property type="entry name" value="MULTI-COPPER OXIDASE"/>
    <property type="match status" value="1"/>
</dbReference>
<proteinExistence type="inferred from homology"/>
<evidence type="ECO:0000259" key="4">
    <source>
        <dbReference type="Pfam" id="PF00394"/>
    </source>
</evidence>
<dbReference type="EMBL" id="GCKF01039650">
    <property type="protein sequence ID" value="JAG95744.1"/>
    <property type="molecule type" value="Transcribed_RNA"/>
</dbReference>
<dbReference type="Gene3D" id="2.60.40.420">
    <property type="entry name" value="Cupredoxins - blue copper proteins"/>
    <property type="match status" value="3"/>
</dbReference>
<dbReference type="InterPro" id="IPR034273">
    <property type="entry name" value="CuRO_1_AAO-like"/>
</dbReference>
<dbReference type="InterPro" id="IPR011707">
    <property type="entry name" value="Cu-oxidase-like_N"/>
</dbReference>
<dbReference type="CDD" id="cd13846">
    <property type="entry name" value="CuRO_1_AAO_like_1"/>
    <property type="match status" value="1"/>
</dbReference>
<dbReference type="EMBL" id="GCKF01039649">
    <property type="protein sequence ID" value="JAG95745.1"/>
    <property type="molecule type" value="Transcribed_RNA"/>
</dbReference>
<feature type="chain" id="PRO_5007397487" description="L-ascorbate oxidase" evidence="3">
    <location>
        <begin position="27"/>
        <end position="546"/>
    </location>
</feature>
<comment type="similarity">
    <text evidence="1">Belongs to the multicopper oxidase family.</text>
</comment>
<dbReference type="GO" id="GO:0016491">
    <property type="term" value="F:oxidoreductase activity"/>
    <property type="evidence" value="ECO:0007669"/>
    <property type="project" value="InterPro"/>
</dbReference>
<feature type="domain" description="Plastocyanin-like" evidence="5">
    <location>
        <begin position="383"/>
        <end position="521"/>
    </location>
</feature>
<evidence type="ECO:0000256" key="3">
    <source>
        <dbReference type="SAM" id="SignalP"/>
    </source>
</evidence>
<dbReference type="InterPro" id="IPR008972">
    <property type="entry name" value="Cupredoxin"/>
</dbReference>
<feature type="domain" description="Plastocyanin-like" evidence="4">
    <location>
        <begin position="163"/>
        <end position="299"/>
    </location>
</feature>
<feature type="domain" description="Plastocyanin-like" evidence="6">
    <location>
        <begin position="37"/>
        <end position="150"/>
    </location>
</feature>
<dbReference type="EMBL" id="GCKF01039648">
    <property type="protein sequence ID" value="JAG95746.1"/>
    <property type="molecule type" value="Transcribed_RNA"/>
</dbReference>
<evidence type="ECO:0000259" key="5">
    <source>
        <dbReference type="Pfam" id="PF07731"/>
    </source>
</evidence>
<organism evidence="7">
    <name type="scientific">Araucaria cunninghamii</name>
    <name type="common">Hoop pine</name>
    <name type="synonym">Moreton Bay pine</name>
    <dbReference type="NCBI Taxonomy" id="56994"/>
    <lineage>
        <taxon>Eukaryota</taxon>
        <taxon>Viridiplantae</taxon>
        <taxon>Streptophyta</taxon>
        <taxon>Embryophyta</taxon>
        <taxon>Tracheophyta</taxon>
        <taxon>Spermatophyta</taxon>
        <taxon>Pinopsida</taxon>
        <taxon>Pinidae</taxon>
        <taxon>Conifers II</taxon>
        <taxon>Araucariales</taxon>
        <taxon>Araucariaceae</taxon>
        <taxon>Araucaria</taxon>
    </lineage>
</organism>
<accession>A0A0D6QYW6</accession>
<dbReference type="InterPro" id="IPR011706">
    <property type="entry name" value="Cu-oxidase_C"/>
</dbReference>
<feature type="signal peptide" evidence="3">
    <location>
        <begin position="1"/>
        <end position="26"/>
    </location>
</feature>
<evidence type="ECO:0000256" key="1">
    <source>
        <dbReference type="ARBA" id="ARBA00010609"/>
    </source>
</evidence>
<dbReference type="InterPro" id="IPR045087">
    <property type="entry name" value="Cu-oxidase_fam"/>
</dbReference>
<dbReference type="Pfam" id="PF07732">
    <property type="entry name" value="Cu-oxidase_3"/>
    <property type="match status" value="1"/>
</dbReference>
<dbReference type="Pfam" id="PF00394">
    <property type="entry name" value="Cu-oxidase"/>
    <property type="match status" value="1"/>
</dbReference>
<protein>
    <recommendedName>
        <fullName evidence="8">L-ascorbate oxidase</fullName>
    </recommendedName>
</protein>
<name>A0A0D6QYW6_ARACU</name>
<dbReference type="Pfam" id="PF07731">
    <property type="entry name" value="Cu-oxidase_2"/>
    <property type="match status" value="1"/>
</dbReference>
<dbReference type="AlphaFoldDB" id="A0A0D6QYW6"/>
<dbReference type="InterPro" id="IPR001117">
    <property type="entry name" value="Cu-oxidase_2nd"/>
</dbReference>
<evidence type="ECO:0000256" key="2">
    <source>
        <dbReference type="SAM" id="MobiDB-lite"/>
    </source>
</evidence>
<evidence type="ECO:0000259" key="6">
    <source>
        <dbReference type="Pfam" id="PF07732"/>
    </source>
</evidence>
<dbReference type="SUPFAM" id="SSF49503">
    <property type="entry name" value="Cupredoxins"/>
    <property type="match status" value="3"/>
</dbReference>
<evidence type="ECO:0000313" key="7">
    <source>
        <dbReference type="EMBL" id="JAG95744.1"/>
    </source>
</evidence>
<dbReference type="EMBL" id="GCKF01039647">
    <property type="protein sequence ID" value="JAG95747.1"/>
    <property type="molecule type" value="Transcribed_RNA"/>
</dbReference>
<dbReference type="GO" id="GO:0005507">
    <property type="term" value="F:copper ion binding"/>
    <property type="evidence" value="ECO:0007669"/>
    <property type="project" value="InterPro"/>
</dbReference>
<evidence type="ECO:0008006" key="8">
    <source>
        <dbReference type="Google" id="ProtNLM"/>
    </source>
</evidence>
<keyword evidence="3" id="KW-0732">Signal</keyword>
<sequence length="546" mass="60512">MALARFIAIPLPVILGFALLHVSVFADVPSQYFEWIVTYGNFAPLGVNKRVIAINDQLPGPELETVTNNIISVNVHNNLDEPFLITWHGIQQRRNSWQDGVLGTNCPIPAGQNWTYTFQAKDQIGTFFYYPSLLLQRTAGGYGGIRILNRNVIAVPFATPADDFTILISDFFNKDHKDIRTSLEAGILLGQPDGVVMNGRGPYQTVFTVQPGSTYRFRISNVGTQTTLNFRIQNHRMLLVETEGSYTLQEYYSTLDVHVGQSFSVLVTADQPSGSFYIVAQSRFVDPVSTGVAVLQYANTPTTTHPSGPPPDGPDPMDYDYSLNQARAIRWNLTSGAARPNPQGSFHYGVLNVTRTIQLQNTAPVIGGKQRFAVNGVSFIYPDTPLKLADYFQINNIFTLNGVPDSPTGQQAAGYGTPVIDTVNRAFVQIVFENPEDTIQTWHVDGYAFFVVGMDRGDWDRSKQSTYNLIDAVSRSTTQVFPKSWTAIMLELDNVGMWNIRAEDGVRRYLGQELYMRVTSTDNPAQSEDPLPANALFCGKANPAPP</sequence>
<feature type="region of interest" description="Disordered" evidence="2">
    <location>
        <begin position="522"/>
        <end position="546"/>
    </location>
</feature>
<dbReference type="PANTHER" id="PTHR11709:SF296">
    <property type="entry name" value="MULTI-COPPER OXIDASE TYPE I FAMILY PROTEIN"/>
    <property type="match status" value="1"/>
</dbReference>